<sequence length="94" mass="10699">MCCSSLFQSLALAINHNADGYVMIIGLNDPAILSYQVYSTPLKGGEKGLWTNGGESRPVTPACQTHYYWTLEKNLEDLLKNRDNWHQDCWLESY</sequence>
<keyword evidence="1" id="KW-1185">Reference proteome</keyword>
<evidence type="ECO:0000313" key="1">
    <source>
        <dbReference type="Proteomes" id="UP000887574"/>
    </source>
</evidence>
<reference evidence="2" key="1">
    <citation type="submission" date="2022-11" db="UniProtKB">
        <authorList>
            <consortium name="WormBaseParasite"/>
        </authorList>
    </citation>
    <scope>IDENTIFICATION</scope>
</reference>
<evidence type="ECO:0000313" key="2">
    <source>
        <dbReference type="WBParaSite" id="jg6972"/>
    </source>
</evidence>
<accession>A0A915EMM7</accession>
<proteinExistence type="predicted"/>
<dbReference type="WBParaSite" id="jg6972">
    <property type="protein sequence ID" value="jg6972"/>
    <property type="gene ID" value="jg6972"/>
</dbReference>
<dbReference type="Proteomes" id="UP000887574">
    <property type="component" value="Unplaced"/>
</dbReference>
<name>A0A915EMM7_9BILA</name>
<protein>
    <submittedName>
        <fullName evidence="2">Uncharacterized protein</fullName>
    </submittedName>
</protein>
<organism evidence="1 2">
    <name type="scientific">Ditylenchus dipsaci</name>
    <dbReference type="NCBI Taxonomy" id="166011"/>
    <lineage>
        <taxon>Eukaryota</taxon>
        <taxon>Metazoa</taxon>
        <taxon>Ecdysozoa</taxon>
        <taxon>Nematoda</taxon>
        <taxon>Chromadorea</taxon>
        <taxon>Rhabditida</taxon>
        <taxon>Tylenchina</taxon>
        <taxon>Tylenchomorpha</taxon>
        <taxon>Sphaerularioidea</taxon>
        <taxon>Anguinidae</taxon>
        <taxon>Anguininae</taxon>
        <taxon>Ditylenchus</taxon>
    </lineage>
</organism>
<dbReference type="AlphaFoldDB" id="A0A915EMM7"/>